<dbReference type="InterPro" id="IPR028349">
    <property type="entry name" value="PafC-like"/>
</dbReference>
<dbReference type="InterPro" id="IPR026881">
    <property type="entry name" value="WYL_dom"/>
</dbReference>
<proteinExistence type="predicted"/>
<evidence type="ECO:0000259" key="3">
    <source>
        <dbReference type="PROSITE" id="PS51000"/>
    </source>
</evidence>
<dbReference type="PANTHER" id="PTHR34580">
    <property type="match status" value="1"/>
</dbReference>
<dbReference type="EMBL" id="JACHZG010000001">
    <property type="protein sequence ID" value="MBB3326293.1"/>
    <property type="molecule type" value="Genomic_DNA"/>
</dbReference>
<dbReference type="Pfam" id="PF25583">
    <property type="entry name" value="WCX"/>
    <property type="match status" value="1"/>
</dbReference>
<evidence type="ECO:0000256" key="1">
    <source>
        <dbReference type="ARBA" id="ARBA00023015"/>
    </source>
</evidence>
<dbReference type="SUPFAM" id="SSF46785">
    <property type="entry name" value="Winged helix' DNA-binding domain"/>
    <property type="match status" value="1"/>
</dbReference>
<keyword evidence="5" id="KW-1185">Reference proteome</keyword>
<dbReference type="PIRSF" id="PIRSF016838">
    <property type="entry name" value="PafC"/>
    <property type="match status" value="1"/>
</dbReference>
<dbReference type="Gene3D" id="1.10.10.10">
    <property type="entry name" value="Winged helix-like DNA-binding domain superfamily/Winged helix DNA-binding domain"/>
    <property type="match status" value="1"/>
</dbReference>
<dbReference type="Pfam" id="PF08279">
    <property type="entry name" value="HTH_11"/>
    <property type="match status" value="1"/>
</dbReference>
<dbReference type="PROSITE" id="PS51000">
    <property type="entry name" value="HTH_DEOR_2"/>
    <property type="match status" value="1"/>
</dbReference>
<dbReference type="RefSeq" id="WP_183337263.1">
    <property type="nucleotide sequence ID" value="NZ_JACHZG010000001.1"/>
</dbReference>
<keyword evidence="1" id="KW-0805">Transcription regulation</keyword>
<dbReference type="GO" id="GO:0003700">
    <property type="term" value="F:DNA-binding transcription factor activity"/>
    <property type="evidence" value="ECO:0007669"/>
    <property type="project" value="InterPro"/>
</dbReference>
<accession>A0A7W5JU20</accession>
<dbReference type="GO" id="GO:0003677">
    <property type="term" value="F:DNA binding"/>
    <property type="evidence" value="ECO:0007669"/>
    <property type="project" value="UniProtKB-KW"/>
</dbReference>
<dbReference type="AlphaFoldDB" id="A0A7W5JU20"/>
<evidence type="ECO:0000313" key="5">
    <source>
        <dbReference type="Proteomes" id="UP000565572"/>
    </source>
</evidence>
<sequence>MKASRLLTLLLLLQTHQRMTTGELAERLEVSRRTVLRDVEALSEAGVPVYAERGRHGGIVLLPGARLNASHLDPTEIDALLLTGLDHAGLEQLGLAAAAEQADRKLAARRGSGPGGTAPLSGLVVADSTAWLSSPSTADVVVADLATDLRTGRRLGLVYRRSGTSDPTTVVVDPYGLAVKAGRWYLVADVEGDPRMFAVERLASYAVLPDPAQLRPGQTLARVWAGLAAGVERVRDVAVEVRLRRSRLDLARRVLGSRLSEVRPQDDTWCHATVRYEEVEAVRQLLQLGDHVEVLGPPEARRRVHALASDLAARHRDPAAGQPV</sequence>
<dbReference type="InterPro" id="IPR036388">
    <property type="entry name" value="WH-like_DNA-bd_sf"/>
</dbReference>
<keyword evidence="4" id="KW-0238">DNA-binding</keyword>
<keyword evidence="2" id="KW-0804">Transcription</keyword>
<dbReference type="InterPro" id="IPR013196">
    <property type="entry name" value="HTH_11"/>
</dbReference>
<dbReference type="InterPro" id="IPR036390">
    <property type="entry name" value="WH_DNA-bd_sf"/>
</dbReference>
<name>A0A7W5JU20_9ACTN</name>
<evidence type="ECO:0000313" key="4">
    <source>
        <dbReference type="EMBL" id="MBB3326293.1"/>
    </source>
</evidence>
<dbReference type="InterPro" id="IPR051534">
    <property type="entry name" value="CBASS_pafABC_assoc_protein"/>
</dbReference>
<dbReference type="PANTHER" id="PTHR34580:SF1">
    <property type="entry name" value="PROTEIN PAFC"/>
    <property type="match status" value="1"/>
</dbReference>
<feature type="domain" description="HTH deoR-type" evidence="3">
    <location>
        <begin position="2"/>
        <end position="61"/>
    </location>
</feature>
<dbReference type="Pfam" id="PF13280">
    <property type="entry name" value="WYL"/>
    <property type="match status" value="1"/>
</dbReference>
<reference evidence="4 5" key="1">
    <citation type="submission" date="2020-08" db="EMBL/GenBank/DDBJ databases">
        <title>Sequencing the genomes of 1000 actinobacteria strains.</title>
        <authorList>
            <person name="Klenk H.-P."/>
        </authorList>
    </citation>
    <scope>NUCLEOTIDE SEQUENCE [LARGE SCALE GENOMIC DNA]</scope>
    <source>
        <strain evidence="4 5">DSM 11053</strain>
    </source>
</reference>
<dbReference type="InterPro" id="IPR001034">
    <property type="entry name" value="DeoR_HTH"/>
</dbReference>
<dbReference type="PROSITE" id="PS52050">
    <property type="entry name" value="WYL"/>
    <property type="match status" value="1"/>
</dbReference>
<comment type="caution">
    <text evidence="4">The sequence shown here is derived from an EMBL/GenBank/DDBJ whole genome shotgun (WGS) entry which is preliminary data.</text>
</comment>
<dbReference type="Proteomes" id="UP000565572">
    <property type="component" value="Unassembled WGS sequence"/>
</dbReference>
<dbReference type="InterPro" id="IPR057727">
    <property type="entry name" value="WCX_dom"/>
</dbReference>
<gene>
    <name evidence="4" type="ORF">FHX39_001237</name>
</gene>
<organism evidence="4 5">
    <name type="scientific">Microlunatus antarcticus</name>
    <dbReference type="NCBI Taxonomy" id="53388"/>
    <lineage>
        <taxon>Bacteria</taxon>
        <taxon>Bacillati</taxon>
        <taxon>Actinomycetota</taxon>
        <taxon>Actinomycetes</taxon>
        <taxon>Propionibacteriales</taxon>
        <taxon>Propionibacteriaceae</taxon>
        <taxon>Microlunatus</taxon>
    </lineage>
</organism>
<dbReference type="SMART" id="SM00420">
    <property type="entry name" value="HTH_DEOR"/>
    <property type="match status" value="1"/>
</dbReference>
<protein>
    <submittedName>
        <fullName evidence="4">Putative DNA-binding transcriptional regulator YafY</fullName>
    </submittedName>
</protein>
<evidence type="ECO:0000256" key="2">
    <source>
        <dbReference type="ARBA" id="ARBA00023163"/>
    </source>
</evidence>